<dbReference type="RefSeq" id="WP_147625953.1">
    <property type="nucleotide sequence ID" value="NZ_CP042807.1"/>
</dbReference>
<organism evidence="1 2">
    <name type="scientific">Rhodanobacter glycinis</name>
    <dbReference type="NCBI Taxonomy" id="582702"/>
    <lineage>
        <taxon>Bacteria</taxon>
        <taxon>Pseudomonadati</taxon>
        <taxon>Pseudomonadota</taxon>
        <taxon>Gammaproteobacteria</taxon>
        <taxon>Lysobacterales</taxon>
        <taxon>Rhodanobacteraceae</taxon>
        <taxon>Rhodanobacter</taxon>
    </lineage>
</organism>
<dbReference type="Proteomes" id="UP000321807">
    <property type="component" value="Chromosome"/>
</dbReference>
<proteinExistence type="predicted"/>
<protein>
    <submittedName>
        <fullName evidence="1">Uncharacterized protein</fullName>
    </submittedName>
</protein>
<accession>A0A5B9DX57</accession>
<sequence>MNIRDEMQKLGPLASTGVALADYSEAIAGGGKFQLSGNRWVMRPDNFVTLEPHWKRTTNVAISLRGNPAEFAAMPELPISAGMAGYTECKVESPTQLAAAAFYIRHAHEIYGRGRGRSPKGQKVIET</sequence>
<reference evidence="1 2" key="1">
    <citation type="submission" date="2019-08" db="EMBL/GenBank/DDBJ databases">
        <title>Complete genome sequence of Rhodanobacter glycinis strain T01E-68 isolated from tomato root.</title>
        <authorList>
            <person name="Weon H.-Y."/>
            <person name="Lee S.A."/>
        </authorList>
    </citation>
    <scope>NUCLEOTIDE SEQUENCE [LARGE SCALE GENOMIC DNA]</scope>
    <source>
        <strain evidence="1 2">T01E-68</strain>
    </source>
</reference>
<gene>
    <name evidence="1" type="ORF">CS053_00655</name>
</gene>
<evidence type="ECO:0000313" key="2">
    <source>
        <dbReference type="Proteomes" id="UP000321807"/>
    </source>
</evidence>
<dbReference type="AlphaFoldDB" id="A0A5B9DX57"/>
<dbReference type="EMBL" id="CP042807">
    <property type="protein sequence ID" value="QEE23171.1"/>
    <property type="molecule type" value="Genomic_DNA"/>
</dbReference>
<dbReference type="KEGG" id="rgl:CS053_00655"/>
<evidence type="ECO:0000313" key="1">
    <source>
        <dbReference type="EMBL" id="QEE23171.1"/>
    </source>
</evidence>
<name>A0A5B9DX57_9GAMM</name>